<proteinExistence type="predicted"/>
<comment type="caution">
    <text evidence="2">The sequence shown here is derived from an EMBL/GenBank/DDBJ whole genome shotgun (WGS) entry which is preliminary data.</text>
</comment>
<dbReference type="Proteomes" id="UP001501207">
    <property type="component" value="Unassembled WGS sequence"/>
</dbReference>
<feature type="transmembrane region" description="Helical" evidence="1">
    <location>
        <begin position="20"/>
        <end position="39"/>
    </location>
</feature>
<accession>A0ABP8FJZ2</accession>
<keyword evidence="1" id="KW-1133">Transmembrane helix</keyword>
<protein>
    <recommendedName>
        <fullName evidence="4">DUF2474 domain-containing protein</fullName>
    </recommendedName>
</protein>
<evidence type="ECO:0000313" key="2">
    <source>
        <dbReference type="EMBL" id="GAA4305556.1"/>
    </source>
</evidence>
<dbReference type="RefSeq" id="WP_344976694.1">
    <property type="nucleotide sequence ID" value="NZ_BAABFN010000002.1"/>
</dbReference>
<keyword evidence="1" id="KW-0472">Membrane</keyword>
<reference evidence="3" key="1">
    <citation type="journal article" date="2019" name="Int. J. Syst. Evol. Microbiol.">
        <title>The Global Catalogue of Microorganisms (GCM) 10K type strain sequencing project: providing services to taxonomists for standard genome sequencing and annotation.</title>
        <authorList>
            <consortium name="The Broad Institute Genomics Platform"/>
            <consortium name="The Broad Institute Genome Sequencing Center for Infectious Disease"/>
            <person name="Wu L."/>
            <person name="Ma J."/>
        </authorList>
    </citation>
    <scope>NUCLEOTIDE SEQUENCE [LARGE SCALE GENOMIC DNA]</scope>
    <source>
        <strain evidence="3">JCM 17664</strain>
    </source>
</reference>
<sequence>MTHDPNKTEDKPPVFKAWGIWYLLVAGWLGLLIVLFYLFTKHFS</sequence>
<organism evidence="2 3">
    <name type="scientific">Compostibacter hankyongensis</name>
    <dbReference type="NCBI Taxonomy" id="1007089"/>
    <lineage>
        <taxon>Bacteria</taxon>
        <taxon>Pseudomonadati</taxon>
        <taxon>Bacteroidota</taxon>
        <taxon>Chitinophagia</taxon>
        <taxon>Chitinophagales</taxon>
        <taxon>Chitinophagaceae</taxon>
        <taxon>Compostibacter</taxon>
    </lineage>
</organism>
<keyword evidence="3" id="KW-1185">Reference proteome</keyword>
<dbReference type="EMBL" id="BAABFN010000002">
    <property type="protein sequence ID" value="GAA4305556.1"/>
    <property type="molecule type" value="Genomic_DNA"/>
</dbReference>
<evidence type="ECO:0000256" key="1">
    <source>
        <dbReference type="SAM" id="Phobius"/>
    </source>
</evidence>
<keyword evidence="1" id="KW-0812">Transmembrane</keyword>
<evidence type="ECO:0000313" key="3">
    <source>
        <dbReference type="Proteomes" id="UP001501207"/>
    </source>
</evidence>
<name>A0ABP8FJZ2_9BACT</name>
<evidence type="ECO:0008006" key="4">
    <source>
        <dbReference type="Google" id="ProtNLM"/>
    </source>
</evidence>
<gene>
    <name evidence="2" type="ORF">GCM10023143_10890</name>
</gene>